<dbReference type="EMBL" id="JANBVO010000020">
    <property type="protein sequence ID" value="KAJ9142978.1"/>
    <property type="molecule type" value="Genomic_DNA"/>
</dbReference>
<dbReference type="CDD" id="cd13880">
    <property type="entry name" value="CuRO_2_MaLCC_like"/>
    <property type="match status" value="1"/>
</dbReference>
<dbReference type="PANTHER" id="PTHR11709:SF87">
    <property type="entry name" value="LACCASE"/>
    <property type="match status" value="1"/>
</dbReference>
<protein>
    <recommendedName>
        <fullName evidence="4">laccase</fullName>
        <ecNumber evidence="4">1.10.3.2</ecNumber>
    </recommendedName>
</protein>
<evidence type="ECO:0000256" key="4">
    <source>
        <dbReference type="ARBA" id="ARBA00012297"/>
    </source>
</evidence>
<comment type="cofactor">
    <cofactor evidence="2">
        <name>Cu cation</name>
        <dbReference type="ChEBI" id="CHEBI:23378"/>
    </cofactor>
</comment>
<dbReference type="InterPro" id="IPR045087">
    <property type="entry name" value="Cu-oxidase_fam"/>
</dbReference>
<evidence type="ECO:0000256" key="2">
    <source>
        <dbReference type="ARBA" id="ARBA00001935"/>
    </source>
</evidence>
<evidence type="ECO:0000256" key="10">
    <source>
        <dbReference type="ARBA" id="ARBA00023180"/>
    </source>
</evidence>
<keyword evidence="6 12" id="KW-0732">Signal</keyword>
<evidence type="ECO:0000256" key="7">
    <source>
        <dbReference type="ARBA" id="ARBA00023002"/>
    </source>
</evidence>
<dbReference type="CDD" id="cd13854">
    <property type="entry name" value="CuRO_1_MaLCC_like"/>
    <property type="match status" value="1"/>
</dbReference>
<evidence type="ECO:0000256" key="8">
    <source>
        <dbReference type="ARBA" id="ARBA00023008"/>
    </source>
</evidence>
<dbReference type="Proteomes" id="UP001174694">
    <property type="component" value="Unassembled WGS sequence"/>
</dbReference>
<evidence type="ECO:0000256" key="9">
    <source>
        <dbReference type="ARBA" id="ARBA00023157"/>
    </source>
</evidence>
<keyword evidence="10" id="KW-0325">Glycoprotein</keyword>
<dbReference type="EC" id="1.10.3.2" evidence="4"/>
<dbReference type="Pfam" id="PF07732">
    <property type="entry name" value="Cu-oxidase_3"/>
    <property type="match status" value="1"/>
</dbReference>
<comment type="similarity">
    <text evidence="3">Belongs to the multicopper oxidase family.</text>
</comment>
<proteinExistence type="inferred from homology"/>
<keyword evidence="9" id="KW-1015">Disulfide bond</keyword>
<sequence length="591" mass="64277">MRSLTSILFFYFTLLLAGLSRAVPSPPAPRAPTCNTPSNRACWTSGFDINTDYESSTPVTGKTRPYVLTLTEADNLTGPDGVTKDKVMLVNGDILGPTIVADWGDRISITVINNLKTNGTSIHWHGIRQLGTNLQDGTNGVTECPIPPRGGSKVYNFLATQYGTSWYHSHFSAQYGNGIAGPIQINGPASLPYDIDLGTFPITDYYYKTADELVEITQTQGPPPSDNVLFNGTNIHPITGTGKYSNVTLTPGKRHRLRLINTSVENHFQVSLVNHTMTVIAADFVPVNAYTVDSLFLGIGQRYDVTLDASKPIDKYWFNVTFGGQNFCGSSNNPKPAAIFHYVGASGGRPTSPGVDPVDAQCNDLINLTPVITRAVATSRFIPDAGNTLPVTLDGPPTSPLFVWKVNGASINVDWTKPVVEYILEGNTSYPASENIVSVDQENQWVYWLISNDPDAAFSLPHPIHLHGHDFVVLGRSPDATPASQTRYVFDAATDISRLNGNNPTRRDVTMLPAKGWVLVAFKTDNPGAWLLHCHIAWHASAGLGVDFLERANDFKGKISAEDAAAFSQNCASWRAYFPSMDPFPKIDSGI</sequence>
<comment type="caution">
    <text evidence="16">The sequence shown here is derived from an EMBL/GenBank/DDBJ whole genome shotgun (WGS) entry which is preliminary data.</text>
</comment>
<feature type="domain" description="Plastocyanin-like" evidence="15">
    <location>
        <begin position="79"/>
        <end position="189"/>
    </location>
</feature>
<keyword evidence="5" id="KW-0479">Metal-binding</keyword>
<evidence type="ECO:0000256" key="12">
    <source>
        <dbReference type="SAM" id="SignalP"/>
    </source>
</evidence>
<dbReference type="GO" id="GO:0052716">
    <property type="term" value="F:hydroquinone:oxygen oxidoreductase activity"/>
    <property type="evidence" value="ECO:0007669"/>
    <property type="project" value="UniProtKB-EC"/>
</dbReference>
<feature type="chain" id="PRO_5041302663" description="laccase" evidence="12">
    <location>
        <begin position="23"/>
        <end position="591"/>
    </location>
</feature>
<evidence type="ECO:0000256" key="1">
    <source>
        <dbReference type="ARBA" id="ARBA00000349"/>
    </source>
</evidence>
<evidence type="ECO:0000256" key="3">
    <source>
        <dbReference type="ARBA" id="ARBA00010609"/>
    </source>
</evidence>
<dbReference type="Gene3D" id="2.60.40.420">
    <property type="entry name" value="Cupredoxins - blue copper proteins"/>
    <property type="match status" value="3"/>
</dbReference>
<dbReference type="FunFam" id="2.60.40.420:FF:000021">
    <property type="entry name" value="Extracellular dihydrogeodin oxidase/laccase"/>
    <property type="match status" value="1"/>
</dbReference>
<reference evidence="16" key="1">
    <citation type="submission" date="2022-07" db="EMBL/GenBank/DDBJ databases">
        <title>Fungi with potential for degradation of polypropylene.</title>
        <authorList>
            <person name="Gostincar C."/>
        </authorList>
    </citation>
    <scope>NUCLEOTIDE SEQUENCE</scope>
    <source>
        <strain evidence="16">EXF-13308</strain>
    </source>
</reference>
<dbReference type="GO" id="GO:0046274">
    <property type="term" value="P:lignin catabolic process"/>
    <property type="evidence" value="ECO:0007669"/>
    <property type="project" value="UniProtKB-KW"/>
</dbReference>
<evidence type="ECO:0000256" key="11">
    <source>
        <dbReference type="ARBA" id="ARBA00023185"/>
    </source>
</evidence>
<dbReference type="InterPro" id="IPR011706">
    <property type="entry name" value="Cu-oxidase_C"/>
</dbReference>
<dbReference type="CDD" id="cd13901">
    <property type="entry name" value="CuRO_3_MaLCC_like"/>
    <property type="match status" value="1"/>
</dbReference>
<dbReference type="FunFam" id="2.60.40.420:FF:000046">
    <property type="entry name" value="Multicopper oxidase"/>
    <property type="match status" value="1"/>
</dbReference>
<evidence type="ECO:0000259" key="15">
    <source>
        <dbReference type="Pfam" id="PF07732"/>
    </source>
</evidence>
<dbReference type="PROSITE" id="PS00080">
    <property type="entry name" value="MULTICOPPER_OXIDASE2"/>
    <property type="match status" value="1"/>
</dbReference>
<evidence type="ECO:0000259" key="13">
    <source>
        <dbReference type="Pfam" id="PF00394"/>
    </source>
</evidence>
<dbReference type="FunFam" id="2.60.40.420:FF:000045">
    <property type="entry name" value="Laccase 2"/>
    <property type="match status" value="1"/>
</dbReference>
<evidence type="ECO:0000256" key="5">
    <source>
        <dbReference type="ARBA" id="ARBA00022723"/>
    </source>
</evidence>
<comment type="catalytic activity">
    <reaction evidence="1">
        <text>4 hydroquinone + O2 = 4 benzosemiquinone + 2 H2O</text>
        <dbReference type="Rhea" id="RHEA:11276"/>
        <dbReference type="ChEBI" id="CHEBI:15377"/>
        <dbReference type="ChEBI" id="CHEBI:15379"/>
        <dbReference type="ChEBI" id="CHEBI:17594"/>
        <dbReference type="ChEBI" id="CHEBI:17977"/>
        <dbReference type="EC" id="1.10.3.2"/>
    </reaction>
</comment>
<keyword evidence="8" id="KW-0186">Copper</keyword>
<keyword evidence="17" id="KW-1185">Reference proteome</keyword>
<feature type="domain" description="Plastocyanin-like" evidence="14">
    <location>
        <begin position="415"/>
        <end position="552"/>
    </location>
</feature>
<dbReference type="InterPro" id="IPR011707">
    <property type="entry name" value="Cu-oxidase-like_N"/>
</dbReference>
<organism evidence="16 17">
    <name type="scientific">Pleurostoma richardsiae</name>
    <dbReference type="NCBI Taxonomy" id="41990"/>
    <lineage>
        <taxon>Eukaryota</taxon>
        <taxon>Fungi</taxon>
        <taxon>Dikarya</taxon>
        <taxon>Ascomycota</taxon>
        <taxon>Pezizomycotina</taxon>
        <taxon>Sordariomycetes</taxon>
        <taxon>Sordariomycetidae</taxon>
        <taxon>Calosphaeriales</taxon>
        <taxon>Pleurostomataceae</taxon>
        <taxon>Pleurostoma</taxon>
    </lineage>
</organism>
<keyword evidence="11" id="KW-0439">Lignin degradation</keyword>
<feature type="domain" description="Plastocyanin-like" evidence="13">
    <location>
        <begin position="199"/>
        <end position="345"/>
    </location>
</feature>
<dbReference type="Pfam" id="PF00394">
    <property type="entry name" value="Cu-oxidase"/>
    <property type="match status" value="1"/>
</dbReference>
<dbReference type="Pfam" id="PF07731">
    <property type="entry name" value="Cu-oxidase_2"/>
    <property type="match status" value="1"/>
</dbReference>
<dbReference type="SUPFAM" id="SSF49503">
    <property type="entry name" value="Cupredoxins"/>
    <property type="match status" value="3"/>
</dbReference>
<dbReference type="PANTHER" id="PTHR11709">
    <property type="entry name" value="MULTI-COPPER OXIDASE"/>
    <property type="match status" value="1"/>
</dbReference>
<evidence type="ECO:0000256" key="6">
    <source>
        <dbReference type="ARBA" id="ARBA00022729"/>
    </source>
</evidence>
<dbReference type="GO" id="GO:0005507">
    <property type="term" value="F:copper ion binding"/>
    <property type="evidence" value="ECO:0007669"/>
    <property type="project" value="InterPro"/>
</dbReference>
<keyword evidence="7" id="KW-0560">Oxidoreductase</keyword>
<accession>A0AA38VNM9</accession>
<name>A0AA38VNM9_9PEZI</name>
<dbReference type="InterPro" id="IPR002355">
    <property type="entry name" value="Cu_oxidase_Cu_BS"/>
</dbReference>
<dbReference type="InterPro" id="IPR008972">
    <property type="entry name" value="Cupredoxin"/>
</dbReference>
<evidence type="ECO:0000313" key="17">
    <source>
        <dbReference type="Proteomes" id="UP001174694"/>
    </source>
</evidence>
<dbReference type="InterPro" id="IPR001117">
    <property type="entry name" value="Cu-oxidase_2nd"/>
</dbReference>
<evidence type="ECO:0000259" key="14">
    <source>
        <dbReference type="Pfam" id="PF07731"/>
    </source>
</evidence>
<feature type="signal peptide" evidence="12">
    <location>
        <begin position="1"/>
        <end position="22"/>
    </location>
</feature>
<dbReference type="PROSITE" id="PS00079">
    <property type="entry name" value="MULTICOPPER_OXIDASE1"/>
    <property type="match status" value="1"/>
</dbReference>
<dbReference type="AlphaFoldDB" id="A0AA38VNM9"/>
<evidence type="ECO:0000313" key="16">
    <source>
        <dbReference type="EMBL" id="KAJ9142978.1"/>
    </source>
</evidence>
<gene>
    <name evidence="16" type="ORF">NKR23_g6872</name>
</gene>
<dbReference type="InterPro" id="IPR033138">
    <property type="entry name" value="Cu_oxidase_CS"/>
</dbReference>